<comment type="caution">
    <text evidence="1">The sequence shown here is derived from an EMBL/GenBank/DDBJ whole genome shotgun (WGS) entry which is preliminary data.</text>
</comment>
<sequence>MENLPEGGAEKITEMNKLQFLPEIMYTPEDLIEWMLSFLSSSEISVEEWMKIYHSEVHILIPAEG</sequence>
<dbReference type="EMBL" id="JBBYAF010000004">
    <property type="protein sequence ID" value="MEL3971235.1"/>
    <property type="molecule type" value="Genomic_DNA"/>
</dbReference>
<evidence type="ECO:0000313" key="1">
    <source>
        <dbReference type="EMBL" id="MEL3971235.1"/>
    </source>
</evidence>
<protein>
    <submittedName>
        <fullName evidence="1">Uncharacterized protein</fullName>
    </submittedName>
</protein>
<proteinExistence type="predicted"/>
<accession>A0ABU9K575</accession>
<name>A0ABU9K575_9BACI</name>
<reference evidence="1 2" key="1">
    <citation type="submission" date="2024-04" db="EMBL/GenBank/DDBJ databases">
        <title>Bacillus oryzaecorticis sp. nov., a moderately halophilic bacterium isolated from rice husks.</title>
        <authorList>
            <person name="Zhu H.-S."/>
        </authorList>
    </citation>
    <scope>NUCLEOTIDE SEQUENCE [LARGE SCALE GENOMIC DNA]</scope>
    <source>
        <strain evidence="1 2">ZC255</strain>
    </source>
</reference>
<evidence type="ECO:0000313" key="2">
    <source>
        <dbReference type="Proteomes" id="UP001389717"/>
    </source>
</evidence>
<dbReference type="Proteomes" id="UP001389717">
    <property type="component" value="Unassembled WGS sequence"/>
</dbReference>
<dbReference type="RefSeq" id="WP_341980263.1">
    <property type="nucleotide sequence ID" value="NZ_JBBYAF010000004.1"/>
</dbReference>
<gene>
    <name evidence="1" type="ORF">AAEO50_02995</name>
</gene>
<organism evidence="1 2">
    <name type="scientific">Rossellomorea oryzaecorticis</name>
    <dbReference type="NCBI Taxonomy" id="1396505"/>
    <lineage>
        <taxon>Bacteria</taxon>
        <taxon>Bacillati</taxon>
        <taxon>Bacillota</taxon>
        <taxon>Bacilli</taxon>
        <taxon>Bacillales</taxon>
        <taxon>Bacillaceae</taxon>
        <taxon>Rossellomorea</taxon>
    </lineage>
</organism>
<keyword evidence="2" id="KW-1185">Reference proteome</keyword>